<dbReference type="Proteomes" id="UP000824366">
    <property type="component" value="Chromosome"/>
</dbReference>
<protein>
    <submittedName>
        <fullName evidence="1">Uncharacterized protein</fullName>
    </submittedName>
</protein>
<organism evidence="1 2">
    <name type="scientific">Rhodoferax lithotrophicus</name>
    <dbReference type="NCBI Taxonomy" id="2798804"/>
    <lineage>
        <taxon>Bacteria</taxon>
        <taxon>Pseudomonadati</taxon>
        <taxon>Pseudomonadota</taxon>
        <taxon>Betaproteobacteria</taxon>
        <taxon>Burkholderiales</taxon>
        <taxon>Comamonadaceae</taxon>
        <taxon>Rhodoferax</taxon>
    </lineage>
</organism>
<evidence type="ECO:0000313" key="1">
    <source>
        <dbReference type="EMBL" id="BCO26635.1"/>
    </source>
</evidence>
<sequence>MIGLFWCWLPQNRALAPERNIFFIIFIQRNSYFTLFTICLQVPYQIQQVAHILRNG</sequence>
<name>A0ABN6D3T0_9BURK</name>
<evidence type="ECO:0000313" key="2">
    <source>
        <dbReference type="Proteomes" id="UP000824366"/>
    </source>
</evidence>
<accession>A0ABN6D3T0</accession>
<reference evidence="1 2" key="1">
    <citation type="journal article" date="2021" name="Microbiol. Spectr.">
        <title>A Single Bacterium Capable of Oxidation and Reduction of Iron at Circumneutral pH.</title>
        <authorList>
            <person name="Kato S."/>
            <person name="Ohkuma M."/>
        </authorList>
    </citation>
    <scope>NUCLEOTIDE SEQUENCE [LARGE SCALE GENOMIC DNA]</scope>
    <source>
        <strain evidence="1 2">MIZ03</strain>
    </source>
</reference>
<proteinExistence type="predicted"/>
<gene>
    <name evidence="1" type="ORF">MIZ03_1518</name>
</gene>
<dbReference type="EMBL" id="AP024238">
    <property type="protein sequence ID" value="BCO26635.1"/>
    <property type="molecule type" value="Genomic_DNA"/>
</dbReference>
<keyword evidence="2" id="KW-1185">Reference proteome</keyword>